<dbReference type="Proteomes" id="UP000285190">
    <property type="component" value="Unassembled WGS sequence"/>
</dbReference>
<accession>A0A418WYH7</accession>
<comment type="caution">
    <text evidence="2">The sequence shown here is derived from an EMBL/GenBank/DDBJ whole genome shotgun (WGS) entry which is preliminary data.</text>
</comment>
<name>A0A418WYH7_9BURK</name>
<dbReference type="Pfam" id="PF03050">
    <property type="entry name" value="DDE_Tnp_IS66"/>
    <property type="match status" value="1"/>
</dbReference>
<dbReference type="InterPro" id="IPR052344">
    <property type="entry name" value="Transposase-related"/>
</dbReference>
<keyword evidence="3" id="KW-1185">Reference proteome</keyword>
<organism evidence="2 3">
    <name type="scientific">Noviherbaspirillum cavernae</name>
    <dbReference type="NCBI Taxonomy" id="2320862"/>
    <lineage>
        <taxon>Bacteria</taxon>
        <taxon>Pseudomonadati</taxon>
        <taxon>Pseudomonadota</taxon>
        <taxon>Betaproteobacteria</taxon>
        <taxon>Burkholderiales</taxon>
        <taxon>Oxalobacteraceae</taxon>
        <taxon>Noviherbaspirillum</taxon>
    </lineage>
</organism>
<gene>
    <name evidence="2" type="ORF">D3870_03905</name>
</gene>
<dbReference type="PANTHER" id="PTHR33678">
    <property type="entry name" value="BLL1576 PROTEIN"/>
    <property type="match status" value="1"/>
</dbReference>
<evidence type="ECO:0000313" key="3">
    <source>
        <dbReference type="Proteomes" id="UP000285190"/>
    </source>
</evidence>
<evidence type="ECO:0000313" key="2">
    <source>
        <dbReference type="EMBL" id="RJG05276.1"/>
    </source>
</evidence>
<dbReference type="EMBL" id="QYUN01000002">
    <property type="protein sequence ID" value="RJG05276.1"/>
    <property type="molecule type" value="Genomic_DNA"/>
</dbReference>
<proteinExistence type="predicted"/>
<dbReference type="PANTHER" id="PTHR33678:SF1">
    <property type="entry name" value="BLL1576 PROTEIN"/>
    <property type="match status" value="1"/>
</dbReference>
<dbReference type="InterPro" id="IPR004291">
    <property type="entry name" value="Transposase_IS66_central"/>
</dbReference>
<feature type="domain" description="Transposase IS66 central" evidence="1">
    <location>
        <begin position="20"/>
        <end position="146"/>
    </location>
</feature>
<protein>
    <recommendedName>
        <fullName evidence="1">Transposase IS66 central domain-containing protein</fullName>
    </recommendedName>
</protein>
<evidence type="ECO:0000259" key="1">
    <source>
        <dbReference type="Pfam" id="PF03050"/>
    </source>
</evidence>
<dbReference type="AlphaFoldDB" id="A0A418WYH7"/>
<sequence>MVHGSYVKRAATSINRALRVSAVYQRVVKIAHVEAVLARSGIELCRGTLGHWMIGASQRHLQRLVDAMHRVLLAQPLIHGDETTVQVLHEEGKSAQSTSYMWVYRSAEASAEPVVLFDYQSGRGQEHPQPFLRGYQGRLVTDGYQA</sequence>
<reference evidence="2 3" key="1">
    <citation type="submission" date="2018-09" db="EMBL/GenBank/DDBJ databases">
        <authorList>
            <person name="Zhu H."/>
        </authorList>
    </citation>
    <scope>NUCLEOTIDE SEQUENCE [LARGE SCALE GENOMIC DNA]</scope>
    <source>
        <strain evidence="2 3">K2R10-39</strain>
    </source>
</reference>